<dbReference type="GO" id="GO:0016706">
    <property type="term" value="F:2-oxoglutarate-dependent dioxygenase activity"/>
    <property type="evidence" value="ECO:0007669"/>
    <property type="project" value="UniProtKB-ARBA"/>
</dbReference>
<feature type="domain" description="TauD/TfdA-like" evidence="7">
    <location>
        <begin position="5"/>
        <end position="261"/>
    </location>
</feature>
<keyword evidence="3" id="KW-0479">Metal-binding</keyword>
<gene>
    <name evidence="8" type="ORF">G8770_10240</name>
</gene>
<dbReference type="Proteomes" id="UP000787472">
    <property type="component" value="Unassembled WGS sequence"/>
</dbReference>
<evidence type="ECO:0000256" key="1">
    <source>
        <dbReference type="ARBA" id="ARBA00001954"/>
    </source>
</evidence>
<dbReference type="GO" id="GO:0046872">
    <property type="term" value="F:metal ion binding"/>
    <property type="evidence" value="ECO:0007669"/>
    <property type="project" value="UniProtKB-KW"/>
</dbReference>
<dbReference type="AlphaFoldDB" id="A0A9E5JW09"/>
<organism evidence="8 9">
    <name type="scientific">Pseudomaricurvus hydrocarbonicus</name>
    <dbReference type="NCBI Taxonomy" id="1470433"/>
    <lineage>
        <taxon>Bacteria</taxon>
        <taxon>Pseudomonadati</taxon>
        <taxon>Pseudomonadota</taxon>
        <taxon>Gammaproteobacteria</taxon>
        <taxon>Cellvibrionales</taxon>
        <taxon>Cellvibrionaceae</taxon>
        <taxon>Pseudomaricurvus</taxon>
    </lineage>
</organism>
<evidence type="ECO:0000256" key="6">
    <source>
        <dbReference type="ARBA" id="ARBA00023004"/>
    </source>
</evidence>
<sequence>MSFSITDIKPLIGAEIKADKETLLSGKYAAEIREALEARGCFVIREINFTGEEQLAFTKTLGRVIDEGEGGIYKVTLDTKENEHADYLRGAFYWHMDGSTLDVPILASILNGFKPSETGGNTEFCSTYVGYEDLPEEDKQAYEGLRVVHSLAAAQYYVHPEPTLEQISTWSMMPSRSHPLVWKHASGRKSLVIGATASHIEGMGFEEGRALLHKLRIHCTQPKYVYSHQWTKGDLVAWDNTGTLHRATEYPLDSGRMMHRTKLEGEEPIA</sequence>
<dbReference type="PANTHER" id="PTHR43779">
    <property type="entry name" value="DIOXYGENASE RV0097-RELATED"/>
    <property type="match status" value="1"/>
</dbReference>
<keyword evidence="6" id="KW-0408">Iron</keyword>
<comment type="similarity">
    <text evidence="2">Belongs to the TfdA dioxygenase family.</text>
</comment>
<comment type="caution">
    <text evidence="8">The sequence shown here is derived from an EMBL/GenBank/DDBJ whole genome shotgun (WGS) entry which is preliminary data.</text>
</comment>
<evidence type="ECO:0000256" key="4">
    <source>
        <dbReference type="ARBA" id="ARBA00022964"/>
    </source>
</evidence>
<reference evidence="8" key="1">
    <citation type="submission" date="2020-03" db="EMBL/GenBank/DDBJ databases">
        <authorList>
            <person name="Guo F."/>
        </authorList>
    </citation>
    <scope>NUCLEOTIDE SEQUENCE</scope>
    <source>
        <strain evidence="8">JCM 30134</strain>
    </source>
</reference>
<evidence type="ECO:0000313" key="9">
    <source>
        <dbReference type="Proteomes" id="UP000787472"/>
    </source>
</evidence>
<dbReference type="InterPro" id="IPR051178">
    <property type="entry name" value="TfdA_dioxygenase"/>
</dbReference>
<dbReference type="PANTHER" id="PTHR43779:SF2">
    <property type="entry name" value="ALPHA-KETOGLUTARATE-DEPENDENT XANTHINE DIOXYGENASE XAN1"/>
    <property type="match status" value="1"/>
</dbReference>
<dbReference type="Pfam" id="PF02668">
    <property type="entry name" value="TauD"/>
    <property type="match status" value="1"/>
</dbReference>
<keyword evidence="9" id="KW-1185">Reference proteome</keyword>
<evidence type="ECO:0000256" key="3">
    <source>
        <dbReference type="ARBA" id="ARBA00022723"/>
    </source>
</evidence>
<name>A0A9E5JW09_9GAMM</name>
<comment type="cofactor">
    <cofactor evidence="1">
        <name>Fe(2+)</name>
        <dbReference type="ChEBI" id="CHEBI:29033"/>
    </cofactor>
</comment>
<protein>
    <submittedName>
        <fullName evidence="8">TauD/TfdA family dioxygenase</fullName>
    </submittedName>
</protein>
<dbReference type="SUPFAM" id="SSF51197">
    <property type="entry name" value="Clavaminate synthase-like"/>
    <property type="match status" value="1"/>
</dbReference>
<evidence type="ECO:0000259" key="7">
    <source>
        <dbReference type="Pfam" id="PF02668"/>
    </source>
</evidence>
<evidence type="ECO:0000256" key="2">
    <source>
        <dbReference type="ARBA" id="ARBA00005896"/>
    </source>
</evidence>
<accession>A0A9E5JW09</accession>
<dbReference type="Gene3D" id="3.60.130.10">
    <property type="entry name" value="Clavaminate synthase-like"/>
    <property type="match status" value="1"/>
</dbReference>
<keyword evidence="5" id="KW-0560">Oxidoreductase</keyword>
<evidence type="ECO:0000256" key="5">
    <source>
        <dbReference type="ARBA" id="ARBA00023002"/>
    </source>
</evidence>
<proteinExistence type="inferred from homology"/>
<dbReference type="RefSeq" id="WP_167185783.1">
    <property type="nucleotide sequence ID" value="NZ_JAAONZ010000006.1"/>
</dbReference>
<dbReference type="InterPro" id="IPR042098">
    <property type="entry name" value="TauD-like_sf"/>
</dbReference>
<keyword evidence="4 8" id="KW-0223">Dioxygenase</keyword>
<dbReference type="InterPro" id="IPR003819">
    <property type="entry name" value="TauD/TfdA-like"/>
</dbReference>
<evidence type="ECO:0000313" key="8">
    <source>
        <dbReference type="EMBL" id="NHO65920.1"/>
    </source>
</evidence>
<dbReference type="EMBL" id="JAAONZ010000006">
    <property type="protein sequence ID" value="NHO65920.1"/>
    <property type="molecule type" value="Genomic_DNA"/>
</dbReference>